<evidence type="ECO:0000313" key="3">
    <source>
        <dbReference type="Proteomes" id="UP001151760"/>
    </source>
</evidence>
<protein>
    <submittedName>
        <fullName evidence="2">Uncharacterized protein</fullName>
    </submittedName>
</protein>
<dbReference type="EMBL" id="BQNB010016202">
    <property type="protein sequence ID" value="GJT49025.1"/>
    <property type="molecule type" value="Genomic_DNA"/>
</dbReference>
<accession>A0ABQ5EDP3</accession>
<proteinExistence type="predicted"/>
<reference evidence="2" key="1">
    <citation type="journal article" date="2022" name="Int. J. Mol. Sci.">
        <title>Draft Genome of Tanacetum Coccineum: Genomic Comparison of Closely Related Tanacetum-Family Plants.</title>
        <authorList>
            <person name="Yamashiro T."/>
            <person name="Shiraishi A."/>
            <person name="Nakayama K."/>
            <person name="Satake H."/>
        </authorList>
    </citation>
    <scope>NUCLEOTIDE SEQUENCE</scope>
</reference>
<evidence type="ECO:0000313" key="2">
    <source>
        <dbReference type="EMBL" id="GJT49025.1"/>
    </source>
</evidence>
<dbReference type="Proteomes" id="UP001151760">
    <property type="component" value="Unassembled WGS sequence"/>
</dbReference>
<evidence type="ECO:0000256" key="1">
    <source>
        <dbReference type="SAM" id="MobiDB-lite"/>
    </source>
</evidence>
<gene>
    <name evidence="2" type="ORF">Tco_0975182</name>
</gene>
<comment type="caution">
    <text evidence="2">The sequence shown here is derived from an EMBL/GenBank/DDBJ whole genome shotgun (WGS) entry which is preliminary data.</text>
</comment>
<sequence length="297" mass="33197">MANEEIFRLLSHKDLMITFLPLLMLDEDWFTLDANLLREALEITPIDQAHPFVSPPSGDAIMDFVNELGYSEEEFTIFIKDQYLRFILLKKTSLDNLKFVCKGKIDEVFGMPIPNEPISNNIRHVIKLQCYLKWCASIIKLLPEKGGKKKSASTKQPKPKPAIEKSSKPAPTSKPKVTKEKTSKASTAKPPKLKPTNEKSTKATPYYKKPASKVSKFVTRTSTTDEASTGPSAQPLDDTSANIIYDYPSLGDTETGARSDKISNGGDTKIVQITEELGEDVEKQKNVKEKMVELDQD</sequence>
<organism evidence="2 3">
    <name type="scientific">Tanacetum coccineum</name>
    <dbReference type="NCBI Taxonomy" id="301880"/>
    <lineage>
        <taxon>Eukaryota</taxon>
        <taxon>Viridiplantae</taxon>
        <taxon>Streptophyta</taxon>
        <taxon>Embryophyta</taxon>
        <taxon>Tracheophyta</taxon>
        <taxon>Spermatophyta</taxon>
        <taxon>Magnoliopsida</taxon>
        <taxon>eudicotyledons</taxon>
        <taxon>Gunneridae</taxon>
        <taxon>Pentapetalae</taxon>
        <taxon>asterids</taxon>
        <taxon>campanulids</taxon>
        <taxon>Asterales</taxon>
        <taxon>Asteraceae</taxon>
        <taxon>Asteroideae</taxon>
        <taxon>Anthemideae</taxon>
        <taxon>Anthemidinae</taxon>
        <taxon>Tanacetum</taxon>
    </lineage>
</organism>
<feature type="compositionally biased region" description="Polar residues" evidence="1">
    <location>
        <begin position="218"/>
        <end position="241"/>
    </location>
</feature>
<reference evidence="2" key="2">
    <citation type="submission" date="2022-01" db="EMBL/GenBank/DDBJ databases">
        <authorList>
            <person name="Yamashiro T."/>
            <person name="Shiraishi A."/>
            <person name="Satake H."/>
            <person name="Nakayama K."/>
        </authorList>
    </citation>
    <scope>NUCLEOTIDE SEQUENCE</scope>
</reference>
<name>A0ABQ5EDP3_9ASTR</name>
<keyword evidence="3" id="KW-1185">Reference proteome</keyword>
<feature type="region of interest" description="Disordered" evidence="1">
    <location>
        <begin position="146"/>
        <end position="241"/>
    </location>
</feature>